<name>A0A249PLH4_9HYPH</name>
<dbReference type="AlphaFoldDB" id="A0A249PLH4"/>
<geneLocation type="plasmid" evidence="3">
    <name>psj05684b</name>
</geneLocation>
<dbReference type="KEGG" id="esj:SJ05684_b55520"/>
<keyword evidence="2" id="KW-0614">Plasmid</keyword>
<evidence type="ECO:0000259" key="1">
    <source>
        <dbReference type="Pfam" id="PF00248"/>
    </source>
</evidence>
<dbReference type="STRING" id="716928.GCA_000261485_04900"/>
<dbReference type="PANTHER" id="PTHR43312">
    <property type="entry name" value="D-THREO-ALDOSE 1-DEHYDROGENASE"/>
    <property type="match status" value="1"/>
</dbReference>
<dbReference type="OrthoDB" id="9773828at2"/>
<accession>A0A249PLH4</accession>
<dbReference type="InterPro" id="IPR053135">
    <property type="entry name" value="AKR2_Oxidoreductase"/>
</dbReference>
<sequence length="301" mass="31962">MRGGERIVLGSWGLAGQFERAGTRIGYGAVPEAQALDVLDRAWALGIRHVDTASGYGGGAGLARIARWSRKTGRHFALTLKLGRPLNAEGRPERRLTRQDLADELASAESVIGPSASLLLKDPPLDAPEALAVHLETLQAFAPGGQTGISTHQIAACHDLPLPGGGRIAQIEFNGVNQGMAAPAARALKAKGWEVWAMQPLCYGFLSGRYTDQWAFPEGDFRAALPPSIRALYLRGAQLFDAGRARPKGISPSVDALAFCLSHPAIDKVVIGPKTVAQLNDIETALAHAEKQEGLAHDHAV</sequence>
<dbReference type="RefSeq" id="WP_034858926.1">
    <property type="nucleotide sequence ID" value="NZ_AJQT01000112.1"/>
</dbReference>
<dbReference type="SUPFAM" id="SSF51430">
    <property type="entry name" value="NAD(P)-linked oxidoreductase"/>
    <property type="match status" value="1"/>
</dbReference>
<dbReference type="Proteomes" id="UP000217211">
    <property type="component" value="Plasmid pSJ05684b"/>
</dbReference>
<feature type="domain" description="NADP-dependent oxidoreductase" evidence="1">
    <location>
        <begin position="6"/>
        <end position="100"/>
    </location>
</feature>
<reference evidence="2 3" key="1">
    <citation type="submission" date="2017-08" db="EMBL/GenBank/DDBJ databases">
        <title>Multipartite genome sequences of Sinorhizobium species nodulating soybeans.</title>
        <authorList>
            <person name="Tian C.F."/>
        </authorList>
    </citation>
    <scope>NUCLEOTIDE SEQUENCE [LARGE SCALE GENOMIC DNA]</scope>
    <source>
        <strain evidence="2 3">CCBAU 05684</strain>
        <plasmid evidence="3">psj05684b</plasmid>
    </source>
</reference>
<gene>
    <name evidence="2" type="ORF">SJ05684_b55520</name>
</gene>
<proteinExistence type="predicted"/>
<evidence type="ECO:0000313" key="3">
    <source>
        <dbReference type="Proteomes" id="UP000217211"/>
    </source>
</evidence>
<dbReference type="EMBL" id="CP023068">
    <property type="protein sequence ID" value="ASY66534.1"/>
    <property type="molecule type" value="Genomic_DNA"/>
</dbReference>
<dbReference type="PANTHER" id="PTHR43312:SF1">
    <property type="entry name" value="NADP-DEPENDENT OXIDOREDUCTASE DOMAIN-CONTAINING PROTEIN"/>
    <property type="match status" value="1"/>
</dbReference>
<dbReference type="InterPro" id="IPR036812">
    <property type="entry name" value="NAD(P)_OxRdtase_dom_sf"/>
</dbReference>
<dbReference type="Gene3D" id="3.20.20.100">
    <property type="entry name" value="NADP-dependent oxidoreductase domain"/>
    <property type="match status" value="1"/>
</dbReference>
<dbReference type="eggNOG" id="COG0667">
    <property type="taxonomic scope" value="Bacteria"/>
</dbReference>
<protein>
    <recommendedName>
        <fullName evidence="1">NADP-dependent oxidoreductase domain-containing protein</fullName>
    </recommendedName>
</protein>
<evidence type="ECO:0000313" key="2">
    <source>
        <dbReference type="EMBL" id="ASY66534.1"/>
    </source>
</evidence>
<dbReference type="InterPro" id="IPR023210">
    <property type="entry name" value="NADP_OxRdtase_dom"/>
</dbReference>
<organism evidence="2 3">
    <name type="scientific">Sinorhizobium sojae CCBAU 05684</name>
    <dbReference type="NCBI Taxonomy" id="716928"/>
    <lineage>
        <taxon>Bacteria</taxon>
        <taxon>Pseudomonadati</taxon>
        <taxon>Pseudomonadota</taxon>
        <taxon>Alphaproteobacteria</taxon>
        <taxon>Hyphomicrobiales</taxon>
        <taxon>Rhizobiaceae</taxon>
        <taxon>Sinorhizobium/Ensifer group</taxon>
        <taxon>Sinorhizobium</taxon>
    </lineage>
</organism>
<keyword evidence="3" id="KW-1185">Reference proteome</keyword>
<dbReference type="Pfam" id="PF00248">
    <property type="entry name" value="Aldo_ket_red"/>
    <property type="match status" value="1"/>
</dbReference>